<evidence type="ECO:0000313" key="1">
    <source>
        <dbReference type="EMBL" id="PNP83971.1"/>
    </source>
</evidence>
<dbReference type="OrthoDB" id="9991317at2759"/>
<dbReference type="Proteomes" id="UP000236664">
    <property type="component" value="Unassembled WGS sequence"/>
</dbReference>
<reference evidence="1 2" key="1">
    <citation type="submission" date="2017-06" db="EMBL/GenBank/DDBJ databases">
        <title>Genome of Fusarium nygamai isolate CS10214.</title>
        <authorList>
            <person name="Gardiner D.M."/>
            <person name="Obanor F."/>
            <person name="Kazan K."/>
        </authorList>
    </citation>
    <scope>NUCLEOTIDE SEQUENCE [LARGE SCALE GENOMIC DNA]</scope>
    <source>
        <strain evidence="1 2">CS10214</strain>
    </source>
</reference>
<proteinExistence type="predicted"/>
<organism evidence="1 2">
    <name type="scientific">Gibberella nygamai</name>
    <name type="common">Bean root rot disease fungus</name>
    <name type="synonym">Fusarium nygamai</name>
    <dbReference type="NCBI Taxonomy" id="42673"/>
    <lineage>
        <taxon>Eukaryota</taxon>
        <taxon>Fungi</taxon>
        <taxon>Dikarya</taxon>
        <taxon>Ascomycota</taxon>
        <taxon>Pezizomycotina</taxon>
        <taxon>Sordariomycetes</taxon>
        <taxon>Hypocreomycetidae</taxon>
        <taxon>Hypocreales</taxon>
        <taxon>Nectriaceae</taxon>
        <taxon>Fusarium</taxon>
        <taxon>Fusarium fujikuroi species complex</taxon>
    </lineage>
</organism>
<dbReference type="EMBL" id="MTQA01000047">
    <property type="protein sequence ID" value="PNP83971.1"/>
    <property type="molecule type" value="Genomic_DNA"/>
</dbReference>
<name>A0A2K0WNX4_GIBNY</name>
<accession>A0A2K0WNX4</accession>
<sequence>MLGRIVELACDTAAVALHAGKEPFFALNVPEKGRGVLTAAIEQICVDVLDLEDVHPELAGRFQELSQVLDAPIHSVD</sequence>
<protein>
    <submittedName>
        <fullName evidence="1">Uncharacterized protein</fullName>
    </submittedName>
</protein>
<evidence type="ECO:0000313" key="2">
    <source>
        <dbReference type="Proteomes" id="UP000236664"/>
    </source>
</evidence>
<keyword evidence="2" id="KW-1185">Reference proteome</keyword>
<comment type="caution">
    <text evidence="1">The sequence shown here is derived from an EMBL/GenBank/DDBJ whole genome shotgun (WGS) entry which is preliminary data.</text>
</comment>
<gene>
    <name evidence="1" type="ORF">FNYG_02659</name>
</gene>
<dbReference type="AlphaFoldDB" id="A0A2K0WNX4"/>
<dbReference type="STRING" id="42673.A0A2K0WNX4"/>